<keyword evidence="7" id="KW-1185">Reference proteome</keyword>
<dbReference type="PROSITE" id="PS50968">
    <property type="entry name" value="BIOTINYL_LIPOYL"/>
    <property type="match status" value="1"/>
</dbReference>
<gene>
    <name evidence="3" type="primary">gcvH</name>
    <name evidence="6" type="ORF">CCS01_01555</name>
</gene>
<dbReference type="InterPro" id="IPR011053">
    <property type="entry name" value="Single_hybrid_motif"/>
</dbReference>
<evidence type="ECO:0000313" key="7">
    <source>
        <dbReference type="Proteomes" id="UP000239724"/>
    </source>
</evidence>
<dbReference type="InterPro" id="IPR033753">
    <property type="entry name" value="GCV_H/Fam206"/>
</dbReference>
<dbReference type="GO" id="GO:0009249">
    <property type="term" value="P:protein lipoylation"/>
    <property type="evidence" value="ECO:0007669"/>
    <property type="project" value="TreeGrafter"/>
</dbReference>
<dbReference type="HAMAP" id="MF_00272">
    <property type="entry name" value="GcvH"/>
    <property type="match status" value="1"/>
</dbReference>
<dbReference type="AlphaFoldDB" id="A0A2S6NNS1"/>
<dbReference type="OrthoDB" id="9796712at2"/>
<organism evidence="6 7">
    <name type="scientific">Rhodopila globiformis</name>
    <name type="common">Rhodopseudomonas globiformis</name>
    <dbReference type="NCBI Taxonomy" id="1071"/>
    <lineage>
        <taxon>Bacteria</taxon>
        <taxon>Pseudomonadati</taxon>
        <taxon>Pseudomonadota</taxon>
        <taxon>Alphaproteobacteria</taxon>
        <taxon>Acetobacterales</taxon>
        <taxon>Acetobacteraceae</taxon>
        <taxon>Rhodopila</taxon>
    </lineage>
</organism>
<dbReference type="RefSeq" id="WP_104517081.1">
    <property type="nucleotide sequence ID" value="NZ_NHRY01000035.1"/>
</dbReference>
<keyword evidence="2 3" id="KW-0450">Lipoyl</keyword>
<dbReference type="EMBL" id="NHRY01000035">
    <property type="protein sequence ID" value="PPQ39232.1"/>
    <property type="molecule type" value="Genomic_DNA"/>
</dbReference>
<dbReference type="NCBIfam" id="NF002270">
    <property type="entry name" value="PRK01202.1"/>
    <property type="match status" value="1"/>
</dbReference>
<feature type="domain" description="Lipoyl-binding" evidence="5">
    <location>
        <begin position="23"/>
        <end position="105"/>
    </location>
</feature>
<evidence type="ECO:0000256" key="4">
    <source>
        <dbReference type="PIRSR" id="PIRSR617453-50"/>
    </source>
</evidence>
<evidence type="ECO:0000256" key="3">
    <source>
        <dbReference type="HAMAP-Rule" id="MF_00272"/>
    </source>
</evidence>
<dbReference type="NCBIfam" id="TIGR00527">
    <property type="entry name" value="gcvH"/>
    <property type="match status" value="1"/>
</dbReference>
<comment type="subunit">
    <text evidence="3">The glycine cleavage system is composed of four proteins: P, T, L and H.</text>
</comment>
<protein>
    <recommendedName>
        <fullName evidence="3">Glycine cleavage system H protein</fullName>
    </recommendedName>
</protein>
<dbReference type="GO" id="GO:0019464">
    <property type="term" value="P:glycine decarboxylation via glycine cleavage system"/>
    <property type="evidence" value="ECO:0007669"/>
    <property type="project" value="UniProtKB-UniRule"/>
</dbReference>
<evidence type="ECO:0000256" key="2">
    <source>
        <dbReference type="ARBA" id="ARBA00022823"/>
    </source>
</evidence>
<reference evidence="6 7" key="1">
    <citation type="journal article" date="2018" name="Arch. Microbiol.">
        <title>New insights into the metabolic potential of the phototrophic purple bacterium Rhodopila globiformis DSM 161(T) from its draft genome sequence and evidence for a vanadium-dependent nitrogenase.</title>
        <authorList>
            <person name="Imhoff J.F."/>
            <person name="Rahn T."/>
            <person name="Kunzel S."/>
            <person name="Neulinger S.C."/>
        </authorList>
    </citation>
    <scope>NUCLEOTIDE SEQUENCE [LARGE SCALE GENOMIC DNA]</scope>
    <source>
        <strain evidence="6 7">DSM 161</strain>
    </source>
</reference>
<dbReference type="SUPFAM" id="SSF51230">
    <property type="entry name" value="Single hybrid motif"/>
    <property type="match status" value="1"/>
</dbReference>
<dbReference type="GO" id="GO:0005960">
    <property type="term" value="C:glycine cleavage complex"/>
    <property type="evidence" value="ECO:0007669"/>
    <property type="project" value="InterPro"/>
</dbReference>
<comment type="caution">
    <text evidence="6">The sequence shown here is derived from an EMBL/GenBank/DDBJ whole genome shotgun (WGS) entry which is preliminary data.</text>
</comment>
<evidence type="ECO:0000313" key="6">
    <source>
        <dbReference type="EMBL" id="PPQ39232.1"/>
    </source>
</evidence>
<dbReference type="Gene3D" id="2.40.50.100">
    <property type="match status" value="1"/>
</dbReference>
<proteinExistence type="inferred from homology"/>
<accession>A0A2S6NNS1</accession>
<dbReference type="PANTHER" id="PTHR11715">
    <property type="entry name" value="GLYCINE CLEAVAGE SYSTEM H PROTEIN"/>
    <property type="match status" value="1"/>
</dbReference>
<comment type="function">
    <text evidence="3">The glycine cleavage system catalyzes the degradation of glycine. The H protein shuttles the methylamine group of glycine from the P protein to the T protein.</text>
</comment>
<dbReference type="Pfam" id="PF01597">
    <property type="entry name" value="GCV_H"/>
    <property type="match status" value="1"/>
</dbReference>
<comment type="cofactor">
    <cofactor evidence="3">
        <name>(R)-lipoate</name>
        <dbReference type="ChEBI" id="CHEBI:83088"/>
    </cofactor>
    <text evidence="3">Binds 1 lipoyl cofactor covalently.</text>
</comment>
<dbReference type="PANTHER" id="PTHR11715:SF3">
    <property type="entry name" value="GLYCINE CLEAVAGE SYSTEM H PROTEIN-RELATED"/>
    <property type="match status" value="1"/>
</dbReference>
<evidence type="ECO:0000259" key="5">
    <source>
        <dbReference type="PROSITE" id="PS50968"/>
    </source>
</evidence>
<dbReference type="Proteomes" id="UP000239724">
    <property type="component" value="Unassembled WGS sequence"/>
</dbReference>
<name>A0A2S6NNS1_RHOGL</name>
<dbReference type="GO" id="GO:0005829">
    <property type="term" value="C:cytosol"/>
    <property type="evidence" value="ECO:0007669"/>
    <property type="project" value="TreeGrafter"/>
</dbReference>
<dbReference type="InterPro" id="IPR017453">
    <property type="entry name" value="GCV_H_sub"/>
</dbReference>
<sequence>MASKSADKRFTKDHEWVVLDGDIATVGITDHAQEQLGDLVHVELPALERSVAEGEACAVVESVKAASDVYSPLAGKVVEINETIVEDPSIVNSDAEGEGWFFRIELDDPEAFEALLDQDAYDEYLETL</sequence>
<comment type="similarity">
    <text evidence="1 3">Belongs to the GcvH family.</text>
</comment>
<dbReference type="InterPro" id="IPR000089">
    <property type="entry name" value="Biotin_lipoyl"/>
</dbReference>
<dbReference type="InterPro" id="IPR002930">
    <property type="entry name" value="GCV_H"/>
</dbReference>
<dbReference type="CDD" id="cd06848">
    <property type="entry name" value="GCS_H"/>
    <property type="match status" value="1"/>
</dbReference>
<feature type="modified residue" description="N6-lipoyllysine" evidence="3 4">
    <location>
        <position position="64"/>
    </location>
</feature>
<evidence type="ECO:0000256" key="1">
    <source>
        <dbReference type="ARBA" id="ARBA00009249"/>
    </source>
</evidence>